<dbReference type="HOGENOM" id="CLU_028359_1_0_1"/>
<feature type="region of interest" description="Disordered" evidence="1">
    <location>
        <begin position="99"/>
        <end position="127"/>
    </location>
</feature>
<evidence type="ECO:0008006" key="4">
    <source>
        <dbReference type="Google" id="ProtNLM"/>
    </source>
</evidence>
<evidence type="ECO:0000313" key="2">
    <source>
        <dbReference type="EMBL" id="KIK96112.1"/>
    </source>
</evidence>
<sequence length="499" mass="53658">MLALVNPLHSSEHRSIDRNISSLSSLPISAPSSTARSSRSSQRKLSILSSTSSAHPSASSHCSSKISSAKSEVACESLSARPNAVPQQQHQFHVPSSLSAGKVAPAPDNPCINLPQPPLPHSASTPAPETVDIHSYVPAELLKLLASLLAQIAQTNDTLSSAETTSHTLSNPPHPGFSDDVSYPPVWLSLTSASRSALANPSSALTFHARNIPTISLDAYLLRILKYCPTTNEVFISLLVYFDRMSRLASESTGRTFVIDSYNVHRLVIAGVTVASKFFSDVFYTNSRYAKVGGLPQAELNQLELQFLLLNDFRLVISPEEMQRYAEQLILFSRSQSQSQPSSSPSPNPATPSHPFPQAPPTLPRSSSSSSTGPARAMGAIDAYGGTVAPDRTPNMRAMRTRDDDASSILSETSTEAETEGGDTTDDEPTIRPPNSGSSCCGDAEDMQGEGVFLAEGIRGDFSQEDQEDKYRDRGDATPELRARRCLREISKDVGMTSP</sequence>
<evidence type="ECO:0000313" key="3">
    <source>
        <dbReference type="Proteomes" id="UP000054538"/>
    </source>
</evidence>
<feature type="region of interest" description="Disordered" evidence="1">
    <location>
        <begin position="334"/>
        <end position="448"/>
    </location>
</feature>
<dbReference type="GO" id="GO:0000307">
    <property type="term" value="C:cyclin-dependent protein kinase holoenzyme complex"/>
    <property type="evidence" value="ECO:0007669"/>
    <property type="project" value="TreeGrafter"/>
</dbReference>
<keyword evidence="3" id="KW-1185">Reference proteome</keyword>
<reference evidence="3" key="2">
    <citation type="submission" date="2015-01" db="EMBL/GenBank/DDBJ databases">
        <title>Evolutionary Origins and Diversification of the Mycorrhizal Mutualists.</title>
        <authorList>
            <consortium name="DOE Joint Genome Institute"/>
            <consortium name="Mycorrhizal Genomics Consortium"/>
            <person name="Kohler A."/>
            <person name="Kuo A."/>
            <person name="Nagy L.G."/>
            <person name="Floudas D."/>
            <person name="Copeland A."/>
            <person name="Barry K.W."/>
            <person name="Cichocki N."/>
            <person name="Veneault-Fourrey C."/>
            <person name="LaButti K."/>
            <person name="Lindquist E.A."/>
            <person name="Lipzen A."/>
            <person name="Lundell T."/>
            <person name="Morin E."/>
            <person name="Murat C."/>
            <person name="Riley R."/>
            <person name="Ohm R."/>
            <person name="Sun H."/>
            <person name="Tunlid A."/>
            <person name="Henrissat B."/>
            <person name="Grigoriev I.V."/>
            <person name="Hibbett D.S."/>
            <person name="Martin F."/>
        </authorList>
    </citation>
    <scope>NUCLEOTIDE SEQUENCE [LARGE SCALE GENOMIC DNA]</scope>
    <source>
        <strain evidence="3">Ve08.2h10</strain>
    </source>
</reference>
<dbReference type="CDD" id="cd20558">
    <property type="entry name" value="CYCLIN_ScPCL7-like"/>
    <property type="match status" value="1"/>
</dbReference>
<feature type="region of interest" description="Disordered" evidence="1">
    <location>
        <begin position="24"/>
        <end position="65"/>
    </location>
</feature>
<dbReference type="OrthoDB" id="1060854at2759"/>
<protein>
    <recommendedName>
        <fullName evidence="4">Cyclin-domain-containing protein</fullName>
    </recommendedName>
</protein>
<gene>
    <name evidence="2" type="ORF">PAXRUDRAFT_826301</name>
</gene>
<proteinExistence type="predicted"/>
<dbReference type="InParanoid" id="A0A0D0DEV8"/>
<name>A0A0D0DEV8_9AGAM</name>
<dbReference type="InterPro" id="IPR013922">
    <property type="entry name" value="Cyclin_PHO80-like"/>
</dbReference>
<dbReference type="GO" id="GO:0016538">
    <property type="term" value="F:cyclin-dependent protein serine/threonine kinase regulator activity"/>
    <property type="evidence" value="ECO:0007669"/>
    <property type="project" value="TreeGrafter"/>
</dbReference>
<dbReference type="Gene3D" id="1.10.472.10">
    <property type="entry name" value="Cyclin-like"/>
    <property type="match status" value="1"/>
</dbReference>
<feature type="compositionally biased region" description="Acidic residues" evidence="1">
    <location>
        <begin position="415"/>
        <end position="428"/>
    </location>
</feature>
<organism evidence="2 3">
    <name type="scientific">Paxillus rubicundulus Ve08.2h10</name>
    <dbReference type="NCBI Taxonomy" id="930991"/>
    <lineage>
        <taxon>Eukaryota</taxon>
        <taxon>Fungi</taxon>
        <taxon>Dikarya</taxon>
        <taxon>Basidiomycota</taxon>
        <taxon>Agaricomycotina</taxon>
        <taxon>Agaricomycetes</taxon>
        <taxon>Agaricomycetidae</taxon>
        <taxon>Boletales</taxon>
        <taxon>Paxilineae</taxon>
        <taxon>Paxillaceae</taxon>
        <taxon>Paxillus</taxon>
    </lineage>
</organism>
<evidence type="ECO:0000256" key="1">
    <source>
        <dbReference type="SAM" id="MobiDB-lite"/>
    </source>
</evidence>
<dbReference type="EMBL" id="KN825003">
    <property type="protein sequence ID" value="KIK96112.1"/>
    <property type="molecule type" value="Genomic_DNA"/>
</dbReference>
<dbReference type="Pfam" id="PF08613">
    <property type="entry name" value="Cyclin"/>
    <property type="match status" value="1"/>
</dbReference>
<dbReference type="PANTHER" id="PTHR15615:SF94">
    <property type="entry name" value="PHO85 CYCLIN-6-RELATED"/>
    <property type="match status" value="1"/>
</dbReference>
<dbReference type="Proteomes" id="UP000054538">
    <property type="component" value="Unassembled WGS sequence"/>
</dbReference>
<reference evidence="2 3" key="1">
    <citation type="submission" date="2014-04" db="EMBL/GenBank/DDBJ databases">
        <authorList>
            <consortium name="DOE Joint Genome Institute"/>
            <person name="Kuo A."/>
            <person name="Kohler A."/>
            <person name="Jargeat P."/>
            <person name="Nagy L.G."/>
            <person name="Floudas D."/>
            <person name="Copeland A."/>
            <person name="Barry K.W."/>
            <person name="Cichocki N."/>
            <person name="Veneault-Fourrey C."/>
            <person name="LaButti K."/>
            <person name="Lindquist E.A."/>
            <person name="Lipzen A."/>
            <person name="Lundell T."/>
            <person name="Morin E."/>
            <person name="Murat C."/>
            <person name="Sun H."/>
            <person name="Tunlid A."/>
            <person name="Henrissat B."/>
            <person name="Grigoriev I.V."/>
            <person name="Hibbett D.S."/>
            <person name="Martin F."/>
            <person name="Nordberg H.P."/>
            <person name="Cantor M.N."/>
            <person name="Hua S.X."/>
        </authorList>
    </citation>
    <scope>NUCLEOTIDE SEQUENCE [LARGE SCALE GENOMIC DNA]</scope>
    <source>
        <strain evidence="2 3">Ve08.2h10</strain>
    </source>
</reference>
<dbReference type="AlphaFoldDB" id="A0A0D0DEV8"/>
<feature type="compositionally biased region" description="Low complexity" evidence="1">
    <location>
        <begin position="334"/>
        <end position="343"/>
    </location>
</feature>
<feature type="compositionally biased region" description="Pro residues" evidence="1">
    <location>
        <begin position="344"/>
        <end position="363"/>
    </location>
</feature>
<dbReference type="PANTHER" id="PTHR15615">
    <property type="match status" value="1"/>
</dbReference>
<accession>A0A0D0DEV8</accession>
<dbReference type="GO" id="GO:0019901">
    <property type="term" value="F:protein kinase binding"/>
    <property type="evidence" value="ECO:0007669"/>
    <property type="project" value="InterPro"/>
</dbReference>
<dbReference type="GO" id="GO:0005634">
    <property type="term" value="C:nucleus"/>
    <property type="evidence" value="ECO:0007669"/>
    <property type="project" value="TreeGrafter"/>
</dbReference>
<dbReference type="STRING" id="930991.A0A0D0DEV8"/>